<evidence type="ECO:0000313" key="3">
    <source>
        <dbReference type="Proteomes" id="UP001642409"/>
    </source>
</evidence>
<evidence type="ECO:0000313" key="1">
    <source>
        <dbReference type="EMBL" id="CAI9922662.1"/>
    </source>
</evidence>
<keyword evidence="3" id="KW-1185">Reference proteome</keyword>
<organism evidence="1">
    <name type="scientific">Hexamita inflata</name>
    <dbReference type="NCBI Taxonomy" id="28002"/>
    <lineage>
        <taxon>Eukaryota</taxon>
        <taxon>Metamonada</taxon>
        <taxon>Diplomonadida</taxon>
        <taxon>Hexamitidae</taxon>
        <taxon>Hexamitinae</taxon>
        <taxon>Hexamita</taxon>
    </lineage>
</organism>
<gene>
    <name evidence="1" type="ORF">HINF_LOCUS10307</name>
    <name evidence="2" type="ORF">HINF_LOCUS47042</name>
</gene>
<comment type="caution">
    <text evidence="1">The sequence shown here is derived from an EMBL/GenBank/DDBJ whole genome shotgun (WGS) entry which is preliminary data.</text>
</comment>
<accession>A0AA86TQ62</accession>
<evidence type="ECO:0000313" key="2">
    <source>
        <dbReference type="EMBL" id="CAL6056474.1"/>
    </source>
</evidence>
<sequence>MHSSIPLIQCQLCTQHEFIIRAGSFISTRKFLNNAKIVDDQQYYQSTEVVIAVFKFCWFQNYNLQFSSASSLSVLLSEVLSISAYNYLKLVSSKLEVHLVGSIWKSVCRNNSVVILSFQWIKVSVSSILTIC</sequence>
<dbReference type="EMBL" id="CAXDID020000210">
    <property type="protein sequence ID" value="CAL6056474.1"/>
    <property type="molecule type" value="Genomic_DNA"/>
</dbReference>
<dbReference type="EMBL" id="CATOUU010000260">
    <property type="protein sequence ID" value="CAI9922662.1"/>
    <property type="molecule type" value="Genomic_DNA"/>
</dbReference>
<dbReference type="AlphaFoldDB" id="A0AA86TQ62"/>
<reference evidence="2 3" key="2">
    <citation type="submission" date="2024-07" db="EMBL/GenBank/DDBJ databases">
        <authorList>
            <person name="Akdeniz Z."/>
        </authorList>
    </citation>
    <scope>NUCLEOTIDE SEQUENCE [LARGE SCALE GENOMIC DNA]</scope>
</reference>
<dbReference type="Proteomes" id="UP001642409">
    <property type="component" value="Unassembled WGS sequence"/>
</dbReference>
<protein>
    <submittedName>
        <fullName evidence="2">Hypothetical_protein</fullName>
    </submittedName>
</protein>
<proteinExistence type="predicted"/>
<name>A0AA86TQ62_9EUKA</name>
<reference evidence="1" key="1">
    <citation type="submission" date="2023-06" db="EMBL/GenBank/DDBJ databases">
        <authorList>
            <person name="Kurt Z."/>
        </authorList>
    </citation>
    <scope>NUCLEOTIDE SEQUENCE</scope>
</reference>